<dbReference type="GeneID" id="2904272"/>
<dbReference type="VEuPathDB" id="FungiDB:DEHA2F23716g"/>
<feature type="compositionally biased region" description="Acidic residues" evidence="1">
    <location>
        <begin position="195"/>
        <end position="204"/>
    </location>
</feature>
<dbReference type="RefSeq" id="XP_461374.2">
    <property type="nucleotide sequence ID" value="XM_461374.1"/>
</dbReference>
<dbReference type="InParanoid" id="Q6BK97"/>
<dbReference type="HOGENOM" id="CLU_826452_0_0_1"/>
<proteinExistence type="predicted"/>
<dbReference type="AlphaFoldDB" id="Q6BK97"/>
<sequence length="336" mass="38187">MDRKRPQAYDKLSKGYENHAVNKLQSNGALQNNSPDIGHTNNSRRSLYQEKGRQNIKKSLKILLALEESIDSSTKLNQFQKAQMNNMLLSVQSLVQSLSIQYSDVEMPDYAYRKLTTLVESVENLIYSIIGDNNIDETKIGIFQDRITNLSPSISSRSIGGNYEEELIERTNNFHINGSYSSTYYDNGISKKSDDEDSEFDDEEVSHLNDPFSNDPADRYRESYRTPSGMNNGIRPPRSSQFDDIVNPTSSFITPTRSTMQNSKGRIEHGSLNPGQSEARYKKSHTPFNRGGFSSRVRDPSLYNGKRSSISQDVTRTFNQFPTRYQAAHETSHIFS</sequence>
<keyword evidence="3" id="KW-1185">Reference proteome</keyword>
<accession>Q6BK97</accession>
<dbReference type="KEGG" id="dha:DEHA2F23716g"/>
<dbReference type="Proteomes" id="UP000000599">
    <property type="component" value="Chromosome F"/>
</dbReference>
<feature type="compositionally biased region" description="Polar residues" evidence="1">
    <location>
        <begin position="238"/>
        <end position="264"/>
    </location>
</feature>
<evidence type="ECO:0000256" key="1">
    <source>
        <dbReference type="SAM" id="MobiDB-lite"/>
    </source>
</evidence>
<protein>
    <submittedName>
        <fullName evidence="2">DEHA2F23716p</fullName>
    </submittedName>
</protein>
<evidence type="ECO:0000313" key="2">
    <source>
        <dbReference type="EMBL" id="CAG89780.2"/>
    </source>
</evidence>
<feature type="region of interest" description="Disordered" evidence="1">
    <location>
        <begin position="26"/>
        <end position="50"/>
    </location>
</feature>
<organism evidence="2 3">
    <name type="scientific">Debaryomyces hansenii (strain ATCC 36239 / CBS 767 / BCRC 21394 / JCM 1990 / NBRC 0083 / IGC 2968)</name>
    <name type="common">Yeast</name>
    <name type="synonym">Torulaspora hansenii</name>
    <dbReference type="NCBI Taxonomy" id="284592"/>
    <lineage>
        <taxon>Eukaryota</taxon>
        <taxon>Fungi</taxon>
        <taxon>Dikarya</taxon>
        <taxon>Ascomycota</taxon>
        <taxon>Saccharomycotina</taxon>
        <taxon>Pichiomycetes</taxon>
        <taxon>Debaryomycetaceae</taxon>
        <taxon>Debaryomyces</taxon>
    </lineage>
</organism>
<dbReference type="EMBL" id="CR382138">
    <property type="protein sequence ID" value="CAG89780.2"/>
    <property type="molecule type" value="Genomic_DNA"/>
</dbReference>
<dbReference type="OrthoDB" id="10430995at2759"/>
<evidence type="ECO:0000313" key="3">
    <source>
        <dbReference type="Proteomes" id="UP000000599"/>
    </source>
</evidence>
<reference evidence="2 3" key="1">
    <citation type="journal article" date="2004" name="Nature">
        <title>Genome evolution in yeasts.</title>
        <authorList>
            <consortium name="Genolevures"/>
            <person name="Dujon B."/>
            <person name="Sherman D."/>
            <person name="Fischer G."/>
            <person name="Durrens P."/>
            <person name="Casaregola S."/>
            <person name="Lafontaine I."/>
            <person name="de Montigny J."/>
            <person name="Marck C."/>
            <person name="Neuveglise C."/>
            <person name="Talla E."/>
            <person name="Goffard N."/>
            <person name="Frangeul L."/>
            <person name="Aigle M."/>
            <person name="Anthouard V."/>
            <person name="Babour A."/>
            <person name="Barbe V."/>
            <person name="Barnay S."/>
            <person name="Blanchin S."/>
            <person name="Beckerich J.M."/>
            <person name="Beyne E."/>
            <person name="Bleykasten C."/>
            <person name="Boisrame A."/>
            <person name="Boyer J."/>
            <person name="Cattolico L."/>
            <person name="Confanioleri F."/>
            <person name="de Daruvar A."/>
            <person name="Despons L."/>
            <person name="Fabre E."/>
            <person name="Fairhead C."/>
            <person name="Ferry-Dumazet H."/>
            <person name="Groppi A."/>
            <person name="Hantraye F."/>
            <person name="Hennequin C."/>
            <person name="Jauniaux N."/>
            <person name="Joyet P."/>
            <person name="Kachouri R."/>
            <person name="Kerrest A."/>
            <person name="Koszul R."/>
            <person name="Lemaire M."/>
            <person name="Lesur I."/>
            <person name="Ma L."/>
            <person name="Muller H."/>
            <person name="Nicaud J.M."/>
            <person name="Nikolski M."/>
            <person name="Oztas S."/>
            <person name="Ozier-Kalogeropoulos O."/>
            <person name="Pellenz S."/>
            <person name="Potier S."/>
            <person name="Richard G.F."/>
            <person name="Straub M.L."/>
            <person name="Suleau A."/>
            <person name="Swennene D."/>
            <person name="Tekaia F."/>
            <person name="Wesolowski-Louvel M."/>
            <person name="Westhof E."/>
            <person name="Wirth B."/>
            <person name="Zeniou-Meyer M."/>
            <person name="Zivanovic I."/>
            <person name="Bolotin-Fukuhara M."/>
            <person name="Thierry A."/>
            <person name="Bouchier C."/>
            <person name="Caudron B."/>
            <person name="Scarpelli C."/>
            <person name="Gaillardin C."/>
            <person name="Weissenbach J."/>
            <person name="Wincker P."/>
            <person name="Souciet J.L."/>
        </authorList>
    </citation>
    <scope>NUCLEOTIDE SEQUENCE [LARGE SCALE GENOMIC DNA]</scope>
    <source>
        <strain evidence="3">ATCC 36239 / CBS 767 / BCRC 21394 / JCM 1990 / NBRC 0083 / IGC 2968</strain>
    </source>
</reference>
<feature type="region of interest" description="Disordered" evidence="1">
    <location>
        <begin position="187"/>
        <end position="307"/>
    </location>
</feature>
<gene>
    <name evidence="2" type="ordered locus">DEHA2F23716g</name>
</gene>
<feature type="compositionally biased region" description="Polar residues" evidence="1">
    <location>
        <begin position="26"/>
        <end position="46"/>
    </location>
</feature>
<name>Q6BK97_DEBHA</name>